<dbReference type="EMBL" id="AEBR01000040">
    <property type="protein sequence ID" value="EFM82943.1"/>
    <property type="molecule type" value="Genomic_DNA"/>
</dbReference>
<dbReference type="AlphaFoldDB" id="A0A125W6M8"/>
<dbReference type="Proteomes" id="UP000004846">
    <property type="component" value="Unassembled WGS sequence"/>
</dbReference>
<name>A0A125W6M8_ENTFL</name>
<organism evidence="1 2">
    <name type="scientific">Enterococcus faecalis TX4248</name>
    <dbReference type="NCBI Taxonomy" id="749495"/>
    <lineage>
        <taxon>Bacteria</taxon>
        <taxon>Bacillati</taxon>
        <taxon>Bacillota</taxon>
        <taxon>Bacilli</taxon>
        <taxon>Lactobacillales</taxon>
        <taxon>Enterococcaceae</taxon>
        <taxon>Enterococcus</taxon>
    </lineage>
</organism>
<comment type="caution">
    <text evidence="1">The sequence shown here is derived from an EMBL/GenBank/DDBJ whole genome shotgun (WGS) entry which is preliminary data.</text>
</comment>
<dbReference type="RefSeq" id="WP_002402136.1">
    <property type="nucleotide sequence ID" value="NZ_GL454441.1"/>
</dbReference>
<reference evidence="1 2" key="1">
    <citation type="submission" date="2010-07" db="EMBL/GenBank/DDBJ databases">
        <authorList>
            <person name="Sid Ahmed O."/>
        </authorList>
    </citation>
    <scope>NUCLEOTIDE SEQUENCE [LARGE SCALE GENOMIC DNA]</scope>
    <source>
        <strain evidence="1 2">TX4248</strain>
    </source>
</reference>
<proteinExistence type="predicted"/>
<accession>A0A125W6M8</accession>
<dbReference type="HOGENOM" id="CLU_2953237_0_0_9"/>
<gene>
    <name evidence="1" type="ORF">HMPREF9498_01413</name>
</gene>
<evidence type="ECO:0000313" key="2">
    <source>
        <dbReference type="Proteomes" id="UP000004846"/>
    </source>
</evidence>
<protein>
    <submittedName>
        <fullName evidence="1">Uncharacterized protein</fullName>
    </submittedName>
</protein>
<evidence type="ECO:0000313" key="1">
    <source>
        <dbReference type="EMBL" id="EFM82943.1"/>
    </source>
</evidence>
<sequence length="59" mass="7092">MEQEQKEFNTELFHNFLLRLVNDYQKGEMTEFKKGAVSALIQVEQQFQHSLEEMENQEV</sequence>